<name>A0A1G8YBS5_9RHOB</name>
<organism evidence="2 3">
    <name type="scientific">Meinhardsimonia xiamenensis</name>
    <dbReference type="NCBI Taxonomy" id="990712"/>
    <lineage>
        <taxon>Bacteria</taxon>
        <taxon>Pseudomonadati</taxon>
        <taxon>Pseudomonadota</taxon>
        <taxon>Alphaproteobacteria</taxon>
        <taxon>Rhodobacterales</taxon>
        <taxon>Paracoccaceae</taxon>
        <taxon>Meinhardsimonia</taxon>
    </lineage>
</organism>
<keyword evidence="3" id="KW-1185">Reference proteome</keyword>
<evidence type="ECO:0000259" key="1">
    <source>
        <dbReference type="Pfam" id="PF03358"/>
    </source>
</evidence>
<dbReference type="GO" id="GO:0005829">
    <property type="term" value="C:cytosol"/>
    <property type="evidence" value="ECO:0007669"/>
    <property type="project" value="TreeGrafter"/>
</dbReference>
<evidence type="ECO:0000313" key="2">
    <source>
        <dbReference type="EMBL" id="SDK00359.1"/>
    </source>
</evidence>
<dbReference type="PANTHER" id="PTHR30543:SF21">
    <property type="entry name" value="NAD(P)H-DEPENDENT FMN REDUCTASE LOT6"/>
    <property type="match status" value="1"/>
</dbReference>
<dbReference type="InterPro" id="IPR050712">
    <property type="entry name" value="NAD(P)H-dep_reductase"/>
</dbReference>
<dbReference type="Pfam" id="PF03358">
    <property type="entry name" value="FMN_red"/>
    <property type="match status" value="1"/>
</dbReference>
<proteinExistence type="predicted"/>
<dbReference type="PANTHER" id="PTHR30543">
    <property type="entry name" value="CHROMATE REDUCTASE"/>
    <property type="match status" value="1"/>
</dbReference>
<dbReference type="SUPFAM" id="SSF52218">
    <property type="entry name" value="Flavoproteins"/>
    <property type="match status" value="1"/>
</dbReference>
<dbReference type="Proteomes" id="UP000199328">
    <property type="component" value="Unassembled WGS sequence"/>
</dbReference>
<feature type="domain" description="NADPH-dependent FMN reductase-like" evidence="1">
    <location>
        <begin position="7"/>
        <end position="148"/>
    </location>
</feature>
<dbReference type="STRING" id="990712.SAMN05216257_101267"/>
<dbReference type="Gene3D" id="3.40.50.360">
    <property type="match status" value="1"/>
</dbReference>
<dbReference type="OrthoDB" id="9812295at2"/>
<sequence length="186" mass="20036">MAEGDVLLGLSGALRKGSSNTMLMREAARLYGPARFIEADLRLPLYDGDLEDSEGIPEAVQRLARQIAEADAVIVAAPEYNKSISGVLKNALDWVSRTSPNPWAGKPVAVMSSAAGRSGGERGQMITRLALLPFRPRLLPGPEVFVANGRNQFDAEGRLINEQSLKLLAALMEALKAEVDLLRRAA</sequence>
<reference evidence="3" key="1">
    <citation type="submission" date="2016-10" db="EMBL/GenBank/DDBJ databases">
        <authorList>
            <person name="Varghese N."/>
            <person name="Submissions S."/>
        </authorList>
    </citation>
    <scope>NUCLEOTIDE SEQUENCE [LARGE SCALE GENOMIC DNA]</scope>
    <source>
        <strain evidence="3">CGMCC 1.10789</strain>
    </source>
</reference>
<dbReference type="InterPro" id="IPR005025">
    <property type="entry name" value="FMN_Rdtase-like_dom"/>
</dbReference>
<dbReference type="GO" id="GO:0016491">
    <property type="term" value="F:oxidoreductase activity"/>
    <property type="evidence" value="ECO:0007669"/>
    <property type="project" value="InterPro"/>
</dbReference>
<dbReference type="AlphaFoldDB" id="A0A1G8YBS5"/>
<dbReference type="GO" id="GO:0010181">
    <property type="term" value="F:FMN binding"/>
    <property type="evidence" value="ECO:0007669"/>
    <property type="project" value="TreeGrafter"/>
</dbReference>
<accession>A0A1G8YBS5</accession>
<dbReference type="EMBL" id="FNFV01000001">
    <property type="protein sequence ID" value="SDK00359.1"/>
    <property type="molecule type" value="Genomic_DNA"/>
</dbReference>
<gene>
    <name evidence="2" type="ORF">SAMN05216257_101267</name>
</gene>
<dbReference type="RefSeq" id="WP_092497408.1">
    <property type="nucleotide sequence ID" value="NZ_FNFV01000001.1"/>
</dbReference>
<dbReference type="InterPro" id="IPR029039">
    <property type="entry name" value="Flavoprotein-like_sf"/>
</dbReference>
<evidence type="ECO:0000313" key="3">
    <source>
        <dbReference type="Proteomes" id="UP000199328"/>
    </source>
</evidence>
<protein>
    <submittedName>
        <fullName evidence="2">Chromate reductase</fullName>
    </submittedName>
</protein>